<evidence type="ECO:0000313" key="2">
    <source>
        <dbReference type="WBParaSite" id="PS1159_v2.g528.t2"/>
    </source>
</evidence>
<sequence length="405" mass="45448">MSNANASQKCLPETWLQFSADPLEKILTGYLVPFLILFGFTGNLLNLSILMAPGMKTRSNLLLACLAVADMVFLILMLPHSFANYDYFVHSYTFRLFYVRTKTHLIAFANWSSAAAIWLIFAICLERLVGIRHPLSVRYHRVYQTYLIAGTIIGLTFLLTFYSHISYFCHHRVFCNGTQPHALCMPVSEDIWSKPFNNTASTFHKVYVRWSLKINAIFGVFLPTVVVAISNAMLIFTLRQRQKFLSISIGHGTKTNGITANGNVTQSAAQLRLEQRVTLTVCAIVSCFIITQAPSAVVNLIGGFVQHSAPTWHKTMSILTTFMVTIGKSLNFVLFCLSSANFRHKLVTMSKQRLGGKKRFSDYRGQNGVAPANKARLSSLTSNHPRYMPLDTARKSLLEAEKTLL</sequence>
<dbReference type="Proteomes" id="UP000887580">
    <property type="component" value="Unplaced"/>
</dbReference>
<proteinExistence type="predicted"/>
<accession>A0AC35GHV0</accession>
<name>A0AC35GHV0_9BILA</name>
<reference evidence="2" key="1">
    <citation type="submission" date="2022-11" db="UniProtKB">
        <authorList>
            <consortium name="WormBaseParasite"/>
        </authorList>
    </citation>
    <scope>IDENTIFICATION</scope>
</reference>
<organism evidence="1 2">
    <name type="scientific">Panagrolaimus sp. PS1159</name>
    <dbReference type="NCBI Taxonomy" id="55785"/>
    <lineage>
        <taxon>Eukaryota</taxon>
        <taxon>Metazoa</taxon>
        <taxon>Ecdysozoa</taxon>
        <taxon>Nematoda</taxon>
        <taxon>Chromadorea</taxon>
        <taxon>Rhabditida</taxon>
        <taxon>Tylenchina</taxon>
        <taxon>Panagrolaimomorpha</taxon>
        <taxon>Panagrolaimoidea</taxon>
        <taxon>Panagrolaimidae</taxon>
        <taxon>Panagrolaimus</taxon>
    </lineage>
</organism>
<protein>
    <submittedName>
        <fullName evidence="2">G-protein coupled receptors family 1 profile domain-containing protein</fullName>
    </submittedName>
</protein>
<dbReference type="WBParaSite" id="PS1159_v2.g528.t2">
    <property type="protein sequence ID" value="PS1159_v2.g528.t2"/>
    <property type="gene ID" value="PS1159_v2.g528"/>
</dbReference>
<evidence type="ECO:0000313" key="1">
    <source>
        <dbReference type="Proteomes" id="UP000887580"/>
    </source>
</evidence>